<evidence type="ECO:0000313" key="2">
    <source>
        <dbReference type="EMBL" id="THC91674.1"/>
    </source>
</evidence>
<gene>
    <name evidence="2" type="ORF">EYZ11_008869</name>
</gene>
<feature type="region of interest" description="Disordered" evidence="1">
    <location>
        <begin position="1"/>
        <end position="22"/>
    </location>
</feature>
<dbReference type="EMBL" id="SOSA01000394">
    <property type="protein sequence ID" value="THC91674.1"/>
    <property type="molecule type" value="Genomic_DNA"/>
</dbReference>
<protein>
    <submittedName>
        <fullName evidence="2">Uncharacterized protein</fullName>
    </submittedName>
</protein>
<keyword evidence="3" id="KW-1185">Reference proteome</keyword>
<dbReference type="STRING" id="1220188.A0A4V3UNL4"/>
<evidence type="ECO:0000256" key="1">
    <source>
        <dbReference type="SAM" id="MobiDB-lite"/>
    </source>
</evidence>
<accession>A0A4V3UNL4</accession>
<dbReference type="VEuPathDB" id="FungiDB:EYZ11_008869"/>
<dbReference type="Proteomes" id="UP000308092">
    <property type="component" value="Unassembled WGS sequence"/>
</dbReference>
<comment type="caution">
    <text evidence="2">The sequence shown here is derived from an EMBL/GenBank/DDBJ whole genome shotgun (WGS) entry which is preliminary data.</text>
</comment>
<organism evidence="2 3">
    <name type="scientific">Aspergillus tanneri</name>
    <dbReference type="NCBI Taxonomy" id="1220188"/>
    <lineage>
        <taxon>Eukaryota</taxon>
        <taxon>Fungi</taxon>
        <taxon>Dikarya</taxon>
        <taxon>Ascomycota</taxon>
        <taxon>Pezizomycotina</taxon>
        <taxon>Eurotiomycetes</taxon>
        <taxon>Eurotiomycetidae</taxon>
        <taxon>Eurotiales</taxon>
        <taxon>Aspergillaceae</taxon>
        <taxon>Aspergillus</taxon>
        <taxon>Aspergillus subgen. Circumdati</taxon>
    </lineage>
</organism>
<reference evidence="2 3" key="1">
    <citation type="submission" date="2019-03" db="EMBL/GenBank/DDBJ databases">
        <title>The genome sequence of a newly discovered highly antifungal drug resistant Aspergillus species, Aspergillus tanneri NIH 1004.</title>
        <authorList>
            <person name="Mounaud S."/>
            <person name="Singh I."/>
            <person name="Joardar V."/>
            <person name="Pakala S."/>
            <person name="Pakala S."/>
            <person name="Venepally P."/>
            <person name="Hoover J."/>
            <person name="Nierman W."/>
            <person name="Chung J."/>
            <person name="Losada L."/>
        </authorList>
    </citation>
    <scope>NUCLEOTIDE SEQUENCE [LARGE SCALE GENOMIC DNA]</scope>
    <source>
        <strain evidence="2 3">NIH1004</strain>
    </source>
</reference>
<evidence type="ECO:0000313" key="3">
    <source>
        <dbReference type="Proteomes" id="UP000308092"/>
    </source>
</evidence>
<sequence>MPDSEWPGAAAHSDDHRDTGYTPGNDVWTQWRNIFAMLSGKMSDEGKEQFRVARDVRNEVADCKRCEDQRDYLLQWSGLPIPSLLWIASDSMNFFQAQLFVF</sequence>
<name>A0A4V3UNL4_9EURO</name>
<proteinExistence type="predicted"/>
<dbReference type="AlphaFoldDB" id="A0A4V3UNL4"/>